<comment type="similarity">
    <text evidence="10 11">Belongs to the universal ribosomal protein uS14 family. Zinc-binding uS14 subfamily.</text>
</comment>
<proteinExistence type="inferred from homology"/>
<dbReference type="PANTHER" id="PTHR19836">
    <property type="entry name" value="30S RIBOSOMAL PROTEIN S14"/>
    <property type="match status" value="1"/>
</dbReference>
<feature type="binding site" evidence="11">
    <location>
        <position position="40"/>
    </location>
    <ligand>
        <name>Zn(2+)</name>
        <dbReference type="ChEBI" id="CHEBI:29105"/>
    </ligand>
</feature>
<dbReference type="Proteomes" id="UP000885690">
    <property type="component" value="Unassembled WGS sequence"/>
</dbReference>
<comment type="cofactor">
    <cofactor evidence="11">
        <name>Zn(2+)</name>
        <dbReference type="ChEBI" id="CHEBI:29105"/>
    </cofactor>
    <text evidence="11">Binds 1 zinc ion per subunit.</text>
</comment>
<name>A0A7C0Y612_9BACT</name>
<evidence type="ECO:0000256" key="1">
    <source>
        <dbReference type="ARBA" id="ARBA00003686"/>
    </source>
</evidence>
<feature type="binding site" evidence="11">
    <location>
        <position position="24"/>
    </location>
    <ligand>
        <name>Zn(2+)</name>
        <dbReference type="ChEBI" id="CHEBI:29105"/>
    </ligand>
</feature>
<evidence type="ECO:0000256" key="9">
    <source>
        <dbReference type="ARBA" id="ARBA00047110"/>
    </source>
</evidence>
<dbReference type="Pfam" id="PF00253">
    <property type="entry name" value="Ribosomal_S14"/>
    <property type="match status" value="1"/>
</dbReference>
<keyword evidence="6 11" id="KW-0689">Ribosomal protein</keyword>
<reference evidence="12" key="1">
    <citation type="journal article" date="2020" name="mSystems">
        <title>Genome- and Community-Level Interaction Insights into Carbon Utilization and Element Cycling Functions of Hydrothermarchaeota in Hydrothermal Sediment.</title>
        <authorList>
            <person name="Zhou Z."/>
            <person name="Liu Y."/>
            <person name="Xu W."/>
            <person name="Pan J."/>
            <person name="Luo Z.H."/>
            <person name="Li M."/>
        </authorList>
    </citation>
    <scope>NUCLEOTIDE SEQUENCE [LARGE SCALE GENOMIC DNA]</scope>
    <source>
        <strain evidence="12">HyVt-115</strain>
    </source>
</reference>
<evidence type="ECO:0000256" key="10">
    <source>
        <dbReference type="ARBA" id="ARBA00060857"/>
    </source>
</evidence>
<dbReference type="InterPro" id="IPR043140">
    <property type="entry name" value="Ribosomal_uS14_sf"/>
</dbReference>
<keyword evidence="2 11" id="KW-0479">Metal-binding</keyword>
<gene>
    <name evidence="11" type="primary">rpsZ</name>
    <name evidence="11" type="synonym">rpsN</name>
    <name evidence="12" type="ORF">ENF32_04115</name>
</gene>
<feature type="binding site" evidence="11">
    <location>
        <position position="27"/>
    </location>
    <ligand>
        <name>Zn(2+)</name>
        <dbReference type="ChEBI" id="CHEBI:29105"/>
    </ligand>
</feature>
<evidence type="ECO:0000256" key="2">
    <source>
        <dbReference type="ARBA" id="ARBA00022723"/>
    </source>
</evidence>
<dbReference type="NCBIfam" id="NF005974">
    <property type="entry name" value="PRK08061.1"/>
    <property type="match status" value="1"/>
</dbReference>
<protein>
    <recommendedName>
        <fullName evidence="8 11">Small ribosomal subunit protein uS14</fullName>
    </recommendedName>
</protein>
<dbReference type="InterPro" id="IPR018271">
    <property type="entry name" value="Ribosomal_uS14_CS"/>
</dbReference>
<keyword evidence="3 11" id="KW-0699">rRNA-binding</keyword>
<dbReference type="PROSITE" id="PS00527">
    <property type="entry name" value="RIBOSOMAL_S14"/>
    <property type="match status" value="1"/>
</dbReference>
<evidence type="ECO:0000256" key="8">
    <source>
        <dbReference type="ARBA" id="ARBA00035167"/>
    </source>
</evidence>
<dbReference type="SUPFAM" id="SSF57716">
    <property type="entry name" value="Glucocorticoid receptor-like (DNA-binding domain)"/>
    <property type="match status" value="1"/>
</dbReference>
<dbReference type="GO" id="GO:0015935">
    <property type="term" value="C:small ribosomal subunit"/>
    <property type="evidence" value="ECO:0007669"/>
    <property type="project" value="TreeGrafter"/>
</dbReference>
<dbReference type="FunFam" id="4.10.830.10:FF:000001">
    <property type="entry name" value="30S ribosomal protein S14 type Z"/>
    <property type="match status" value="1"/>
</dbReference>
<feature type="binding site" evidence="11">
    <location>
        <position position="43"/>
    </location>
    <ligand>
        <name>Zn(2+)</name>
        <dbReference type="ChEBI" id="CHEBI:29105"/>
    </ligand>
</feature>
<sequence length="61" mass="7287">MARKAQMEKQKRPPKFKVRYRNRCPLCGRARGYLRCFDLCRICFRKLALEGKIPGVRKASW</sequence>
<evidence type="ECO:0000256" key="3">
    <source>
        <dbReference type="ARBA" id="ARBA00022730"/>
    </source>
</evidence>
<evidence type="ECO:0000256" key="5">
    <source>
        <dbReference type="ARBA" id="ARBA00022884"/>
    </source>
</evidence>
<organism evidence="12">
    <name type="scientific">Thermosulfidibacter takaii</name>
    <dbReference type="NCBI Taxonomy" id="412593"/>
    <lineage>
        <taxon>Bacteria</taxon>
        <taxon>Pseudomonadati</taxon>
        <taxon>Thermosulfidibacterota</taxon>
        <taxon>Thermosulfidibacteria</taxon>
        <taxon>Thermosulfidibacterales</taxon>
        <taxon>Thermosulfidibacteraceae</taxon>
    </lineage>
</organism>
<dbReference type="InterPro" id="IPR001209">
    <property type="entry name" value="Ribosomal_uS14"/>
</dbReference>
<comment type="subunit">
    <text evidence="9 11">Part of the 30S ribosomal subunit. Contacts proteins S3 and S10.</text>
</comment>
<keyword evidence="7 11" id="KW-0687">Ribonucleoprotein</keyword>
<evidence type="ECO:0000313" key="12">
    <source>
        <dbReference type="EMBL" id="HDD53235.1"/>
    </source>
</evidence>
<evidence type="ECO:0000256" key="4">
    <source>
        <dbReference type="ARBA" id="ARBA00022833"/>
    </source>
</evidence>
<keyword evidence="5 11" id="KW-0694">RNA-binding</keyword>
<dbReference type="GO" id="GO:0003735">
    <property type="term" value="F:structural constituent of ribosome"/>
    <property type="evidence" value="ECO:0007669"/>
    <property type="project" value="InterPro"/>
</dbReference>
<keyword evidence="4 11" id="KW-0862">Zinc</keyword>
<dbReference type="InterPro" id="IPR023053">
    <property type="entry name" value="Ribosomal_uS14_bact"/>
</dbReference>
<dbReference type="GO" id="GO:0005737">
    <property type="term" value="C:cytoplasm"/>
    <property type="evidence" value="ECO:0007669"/>
    <property type="project" value="UniProtKB-ARBA"/>
</dbReference>
<evidence type="ECO:0000256" key="7">
    <source>
        <dbReference type="ARBA" id="ARBA00023274"/>
    </source>
</evidence>
<evidence type="ECO:0000256" key="6">
    <source>
        <dbReference type="ARBA" id="ARBA00022980"/>
    </source>
</evidence>
<dbReference type="GO" id="GO:0019843">
    <property type="term" value="F:rRNA binding"/>
    <property type="evidence" value="ECO:0007669"/>
    <property type="project" value="UniProtKB-UniRule"/>
</dbReference>
<dbReference type="EMBL" id="DQWS01000156">
    <property type="protein sequence ID" value="HDD53235.1"/>
    <property type="molecule type" value="Genomic_DNA"/>
</dbReference>
<comment type="function">
    <text evidence="1 11">Binds 16S rRNA, required for the assembly of 30S particles and may also be responsible for determining the conformation of the 16S rRNA at the A site.</text>
</comment>
<dbReference type="GO" id="GO:0006412">
    <property type="term" value="P:translation"/>
    <property type="evidence" value="ECO:0007669"/>
    <property type="project" value="UniProtKB-UniRule"/>
</dbReference>
<dbReference type="Gene3D" id="4.10.830.10">
    <property type="entry name" value="30s Ribosomal Protein S14, Chain N"/>
    <property type="match status" value="1"/>
</dbReference>
<evidence type="ECO:0000256" key="11">
    <source>
        <dbReference type="HAMAP-Rule" id="MF_01364"/>
    </source>
</evidence>
<dbReference type="PANTHER" id="PTHR19836:SF19">
    <property type="entry name" value="SMALL RIBOSOMAL SUBUNIT PROTEIN US14M"/>
    <property type="match status" value="1"/>
</dbReference>
<comment type="caution">
    <text evidence="12">The sequence shown here is derived from an EMBL/GenBank/DDBJ whole genome shotgun (WGS) entry which is preliminary data.</text>
</comment>
<dbReference type="HAMAP" id="MF_01364_B">
    <property type="entry name" value="Ribosomal_uS14_2_B"/>
    <property type="match status" value="1"/>
</dbReference>
<accession>A0A7C0Y612</accession>
<dbReference type="AlphaFoldDB" id="A0A7C0Y612"/>
<dbReference type="GO" id="GO:0008270">
    <property type="term" value="F:zinc ion binding"/>
    <property type="evidence" value="ECO:0007669"/>
    <property type="project" value="UniProtKB-UniRule"/>
</dbReference>